<name>A0ABW5PUV6_9BACI</name>
<evidence type="ECO:0000313" key="1">
    <source>
        <dbReference type="EMBL" id="MFD2618735.1"/>
    </source>
</evidence>
<organism evidence="1 2">
    <name type="scientific">Terrilactibacillus laevilacticus</name>
    <dbReference type="NCBI Taxonomy" id="1380157"/>
    <lineage>
        <taxon>Bacteria</taxon>
        <taxon>Bacillati</taxon>
        <taxon>Bacillota</taxon>
        <taxon>Bacilli</taxon>
        <taxon>Bacillales</taxon>
        <taxon>Bacillaceae</taxon>
        <taxon>Terrilactibacillus</taxon>
    </lineage>
</organism>
<evidence type="ECO:0000313" key="2">
    <source>
        <dbReference type="Proteomes" id="UP001597458"/>
    </source>
</evidence>
<dbReference type="RefSeq" id="WP_141191582.1">
    <property type="nucleotide sequence ID" value="NZ_JBHUMR010000028.1"/>
</dbReference>
<keyword evidence="2" id="KW-1185">Reference proteome</keyword>
<reference evidence="2" key="1">
    <citation type="journal article" date="2019" name="Int. J. Syst. Evol. Microbiol.">
        <title>The Global Catalogue of Microorganisms (GCM) 10K type strain sequencing project: providing services to taxonomists for standard genome sequencing and annotation.</title>
        <authorList>
            <consortium name="The Broad Institute Genomics Platform"/>
            <consortium name="The Broad Institute Genome Sequencing Center for Infectious Disease"/>
            <person name="Wu L."/>
            <person name="Ma J."/>
        </authorList>
    </citation>
    <scope>NUCLEOTIDE SEQUENCE [LARGE SCALE GENOMIC DNA]</scope>
    <source>
        <strain evidence="2">TISTR 2241</strain>
    </source>
</reference>
<proteinExistence type="predicted"/>
<sequence length="98" mass="11612">MLVDFEINLDGAWKRLDTVELNPSLDEQGMDLVLAKDITMNLCSFRNRLIRFKEPLVDQDGKVTGLKVKELGFWFTHQNKIFVANRQYYYREYLIPPE</sequence>
<comment type="caution">
    <text evidence="1">The sequence shown here is derived from an EMBL/GenBank/DDBJ whole genome shotgun (WGS) entry which is preliminary data.</text>
</comment>
<protein>
    <submittedName>
        <fullName evidence="1">Uncharacterized protein</fullName>
    </submittedName>
</protein>
<dbReference type="Proteomes" id="UP001597458">
    <property type="component" value="Unassembled WGS sequence"/>
</dbReference>
<accession>A0ABW5PUV6</accession>
<dbReference type="EMBL" id="JBHUMR010000028">
    <property type="protein sequence ID" value="MFD2618735.1"/>
    <property type="molecule type" value="Genomic_DNA"/>
</dbReference>
<gene>
    <name evidence="1" type="ORF">ACFSTF_15710</name>
</gene>